<dbReference type="Proteomes" id="UP000549009">
    <property type="component" value="Unassembled WGS sequence"/>
</dbReference>
<dbReference type="SUPFAM" id="SSF52038">
    <property type="entry name" value="Barstar-related"/>
    <property type="match status" value="1"/>
</dbReference>
<keyword evidence="6" id="KW-1185">Reference proteome</keyword>
<reference evidence="4 5" key="1">
    <citation type="submission" date="2017-09" db="EMBL/GenBank/DDBJ databases">
        <authorList>
            <person name="Lee N."/>
            <person name="Cho B.-K."/>
        </authorList>
    </citation>
    <scope>NUCLEOTIDE SEQUENCE [LARGE SCALE GENOMIC DNA]</scope>
    <source>
        <strain evidence="4 5">ATCC 27465</strain>
    </source>
</reference>
<gene>
    <name evidence="4" type="ORF">CP982_08635</name>
    <name evidence="3" type="ORF">FHS40_004866</name>
</gene>
<sequence>MTTGDWAGGDPAAADGGSPGALAGVLGAVRGTGWSTVALELGGVRDKDAFMERCATAFALPGWFGRNWDALADCLTDLSWQGPAQGRLVAVTGWQEYARAAPGDWEIAQDVFAAAVEHWRDTDTALEIVLALGPSD</sequence>
<organism evidence="4 5">
    <name type="scientific">Streptomyces spectabilis</name>
    <dbReference type="NCBI Taxonomy" id="68270"/>
    <lineage>
        <taxon>Bacteria</taxon>
        <taxon>Bacillati</taxon>
        <taxon>Actinomycetota</taxon>
        <taxon>Actinomycetes</taxon>
        <taxon>Kitasatosporales</taxon>
        <taxon>Streptomycetaceae</taxon>
        <taxon>Streptomyces</taxon>
    </lineage>
</organism>
<dbReference type="EMBL" id="JACHJD010000008">
    <property type="protein sequence ID" value="MBB5105771.1"/>
    <property type="molecule type" value="Genomic_DNA"/>
</dbReference>
<reference evidence="3 6" key="2">
    <citation type="submission" date="2020-08" db="EMBL/GenBank/DDBJ databases">
        <title>Genomic Encyclopedia of Type Strains, Phase III (KMG-III): the genomes of soil and plant-associated and newly described type strains.</title>
        <authorList>
            <person name="Whitman W."/>
        </authorList>
    </citation>
    <scope>NUCLEOTIDE SEQUENCE [LARGE SCALE GENOMIC DNA]</scope>
    <source>
        <strain evidence="3 6">CECT 3146</strain>
    </source>
</reference>
<name>A0A5P2X664_STRST</name>
<dbReference type="EMBL" id="CP023690">
    <property type="protein sequence ID" value="QEV58779.1"/>
    <property type="molecule type" value="Genomic_DNA"/>
</dbReference>
<dbReference type="InterPro" id="IPR000468">
    <property type="entry name" value="Barstar"/>
</dbReference>
<dbReference type="RefSeq" id="WP_150509975.1">
    <property type="nucleotide sequence ID" value="NZ_BMSQ01000007.1"/>
</dbReference>
<dbReference type="AlphaFoldDB" id="A0A5P2X664"/>
<evidence type="ECO:0000313" key="3">
    <source>
        <dbReference type="EMBL" id="MBB5105771.1"/>
    </source>
</evidence>
<comment type="similarity">
    <text evidence="1">Belongs to the barstar family.</text>
</comment>
<dbReference type="OrthoDB" id="5184890at2"/>
<protein>
    <recommendedName>
        <fullName evidence="2">Barstar (barnase inhibitor) domain-containing protein</fullName>
    </recommendedName>
</protein>
<dbReference type="InterPro" id="IPR035905">
    <property type="entry name" value="Barstar-like_sf"/>
</dbReference>
<evidence type="ECO:0000256" key="1">
    <source>
        <dbReference type="ARBA" id="ARBA00006845"/>
    </source>
</evidence>
<evidence type="ECO:0000259" key="2">
    <source>
        <dbReference type="Pfam" id="PF01337"/>
    </source>
</evidence>
<feature type="domain" description="Barstar (barnase inhibitor)" evidence="2">
    <location>
        <begin position="35"/>
        <end position="130"/>
    </location>
</feature>
<evidence type="ECO:0000313" key="5">
    <source>
        <dbReference type="Proteomes" id="UP000326505"/>
    </source>
</evidence>
<dbReference type="Proteomes" id="UP000326505">
    <property type="component" value="Chromosome"/>
</dbReference>
<evidence type="ECO:0000313" key="4">
    <source>
        <dbReference type="EMBL" id="QEV58779.1"/>
    </source>
</evidence>
<accession>A0A5P2X664</accession>
<evidence type="ECO:0000313" key="6">
    <source>
        <dbReference type="Proteomes" id="UP000549009"/>
    </source>
</evidence>
<dbReference type="Pfam" id="PF01337">
    <property type="entry name" value="Barstar"/>
    <property type="match status" value="1"/>
</dbReference>
<dbReference type="Gene3D" id="3.30.370.10">
    <property type="entry name" value="Barstar-like"/>
    <property type="match status" value="1"/>
</dbReference>
<proteinExistence type="inferred from homology"/>
<dbReference type="CDD" id="cd05141">
    <property type="entry name" value="Barstar_evA4336-like"/>
    <property type="match status" value="1"/>
</dbReference>
<dbReference type="KEGG" id="sspb:CP982_08635"/>